<feature type="non-terminal residue" evidence="2">
    <location>
        <position position="160"/>
    </location>
</feature>
<dbReference type="EMBL" id="CAUYUJ010004727">
    <property type="protein sequence ID" value="CAK0810712.1"/>
    <property type="molecule type" value="Genomic_DNA"/>
</dbReference>
<accession>A0ABN9QZC0</accession>
<proteinExistence type="predicted"/>
<feature type="compositionally biased region" description="Low complexity" evidence="1">
    <location>
        <begin position="33"/>
        <end position="82"/>
    </location>
</feature>
<gene>
    <name evidence="2" type="ORF">PCOR1329_LOCUS15589</name>
</gene>
<evidence type="ECO:0000313" key="3">
    <source>
        <dbReference type="Proteomes" id="UP001189429"/>
    </source>
</evidence>
<evidence type="ECO:0008006" key="4">
    <source>
        <dbReference type="Google" id="ProtNLM"/>
    </source>
</evidence>
<feature type="region of interest" description="Disordered" evidence="1">
    <location>
        <begin position="141"/>
        <end position="160"/>
    </location>
</feature>
<sequence>IGQESSGAVPAATLSQGDAATPAAGNPFAGLVAAPPAAATAKAAEESASPPASAAAAATSEEPAAVPAEATPAGGEAAQTAPVKVETREDFWKVQVEAVYRKRNPYKLGEVKGLMEKYKGKEAALYAKVCKRYDLDPKKLYADPKAWESEDKDVKDEDGE</sequence>
<organism evidence="2 3">
    <name type="scientific">Prorocentrum cordatum</name>
    <dbReference type="NCBI Taxonomy" id="2364126"/>
    <lineage>
        <taxon>Eukaryota</taxon>
        <taxon>Sar</taxon>
        <taxon>Alveolata</taxon>
        <taxon>Dinophyceae</taxon>
        <taxon>Prorocentrales</taxon>
        <taxon>Prorocentraceae</taxon>
        <taxon>Prorocentrum</taxon>
    </lineage>
</organism>
<keyword evidence="3" id="KW-1185">Reference proteome</keyword>
<evidence type="ECO:0000256" key="1">
    <source>
        <dbReference type="SAM" id="MobiDB-lite"/>
    </source>
</evidence>
<reference evidence="2" key="1">
    <citation type="submission" date="2023-10" db="EMBL/GenBank/DDBJ databases">
        <authorList>
            <person name="Chen Y."/>
            <person name="Shah S."/>
            <person name="Dougan E. K."/>
            <person name="Thang M."/>
            <person name="Chan C."/>
        </authorList>
    </citation>
    <scope>NUCLEOTIDE SEQUENCE [LARGE SCALE GENOMIC DNA]</scope>
</reference>
<comment type="caution">
    <text evidence="2">The sequence shown here is derived from an EMBL/GenBank/DDBJ whole genome shotgun (WGS) entry which is preliminary data.</text>
</comment>
<dbReference type="Proteomes" id="UP001189429">
    <property type="component" value="Unassembled WGS sequence"/>
</dbReference>
<name>A0ABN9QZC0_9DINO</name>
<feature type="non-terminal residue" evidence="2">
    <location>
        <position position="1"/>
    </location>
</feature>
<protein>
    <recommendedName>
        <fullName evidence="4">Nucleolar protein 16</fullName>
    </recommendedName>
</protein>
<feature type="region of interest" description="Disordered" evidence="1">
    <location>
        <begin position="1"/>
        <end position="84"/>
    </location>
</feature>
<evidence type="ECO:0000313" key="2">
    <source>
        <dbReference type="EMBL" id="CAK0810712.1"/>
    </source>
</evidence>